<evidence type="ECO:0000256" key="1">
    <source>
        <dbReference type="SAM" id="MobiDB-lite"/>
    </source>
</evidence>
<accession>A0A4Y2E364</accession>
<dbReference type="EMBL" id="BGPR01000501">
    <property type="protein sequence ID" value="GBM23603.1"/>
    <property type="molecule type" value="Genomic_DNA"/>
</dbReference>
<sequence length="313" mass="36038">MNCGQITRTAPQPAPPSSHFHASRRMFDPKEQAVHSLRLRILYPLYGIGEWKRNGLSRLYAYSVVSLFSNREIGYGPLTSSVAHMNFLDCEKEEKNVIYSMSESAETSIFASPKLSDFNYGSWKTDMKVLLMEKGCWQFILGTEKPCSEGASDREQLAYELRKQRSYTTIYMGVERKYQALIADTEDGKTAWDTLKANFEPSSRARLASLVDDFFSSRFDVNEETIGIYSKKIVEKNQQIKEAGFKMPGILVCFQLIRFLPPEYDNLVHILYRIKDEEFTVDNITKQLITESGRIQLKLKDENRIQSTPIQQE</sequence>
<organism evidence="2 3">
    <name type="scientific">Araneus ventricosus</name>
    <name type="common">Orbweaver spider</name>
    <name type="synonym">Epeira ventricosa</name>
    <dbReference type="NCBI Taxonomy" id="182803"/>
    <lineage>
        <taxon>Eukaryota</taxon>
        <taxon>Metazoa</taxon>
        <taxon>Ecdysozoa</taxon>
        <taxon>Arthropoda</taxon>
        <taxon>Chelicerata</taxon>
        <taxon>Arachnida</taxon>
        <taxon>Araneae</taxon>
        <taxon>Araneomorphae</taxon>
        <taxon>Entelegynae</taxon>
        <taxon>Araneoidea</taxon>
        <taxon>Araneidae</taxon>
        <taxon>Araneus</taxon>
    </lineage>
</organism>
<comment type="caution">
    <text evidence="2">The sequence shown here is derived from an EMBL/GenBank/DDBJ whole genome shotgun (WGS) entry which is preliminary data.</text>
</comment>
<gene>
    <name evidence="2" type="ORF">AVEN_117362_1</name>
</gene>
<dbReference type="AlphaFoldDB" id="A0A4Y2E364"/>
<protein>
    <recommendedName>
        <fullName evidence="4">DUF4219 domain-containing protein</fullName>
    </recommendedName>
</protein>
<dbReference type="Proteomes" id="UP000499080">
    <property type="component" value="Unassembled WGS sequence"/>
</dbReference>
<feature type="compositionally biased region" description="Polar residues" evidence="1">
    <location>
        <begin position="1"/>
        <end position="10"/>
    </location>
</feature>
<dbReference type="OrthoDB" id="6437744at2759"/>
<evidence type="ECO:0000313" key="2">
    <source>
        <dbReference type="EMBL" id="GBM23603.1"/>
    </source>
</evidence>
<proteinExistence type="predicted"/>
<evidence type="ECO:0000313" key="3">
    <source>
        <dbReference type="Proteomes" id="UP000499080"/>
    </source>
</evidence>
<reference evidence="2 3" key="1">
    <citation type="journal article" date="2019" name="Sci. Rep.">
        <title>Orb-weaving spider Araneus ventricosus genome elucidates the spidroin gene catalogue.</title>
        <authorList>
            <person name="Kono N."/>
            <person name="Nakamura H."/>
            <person name="Ohtoshi R."/>
            <person name="Moran D.A.P."/>
            <person name="Shinohara A."/>
            <person name="Yoshida Y."/>
            <person name="Fujiwara M."/>
            <person name="Mori M."/>
            <person name="Tomita M."/>
            <person name="Arakawa K."/>
        </authorList>
    </citation>
    <scope>NUCLEOTIDE SEQUENCE [LARGE SCALE GENOMIC DNA]</scope>
</reference>
<feature type="region of interest" description="Disordered" evidence="1">
    <location>
        <begin position="1"/>
        <end position="21"/>
    </location>
</feature>
<evidence type="ECO:0008006" key="4">
    <source>
        <dbReference type="Google" id="ProtNLM"/>
    </source>
</evidence>
<dbReference type="Pfam" id="PF14223">
    <property type="entry name" value="Retrotran_gag_2"/>
    <property type="match status" value="1"/>
</dbReference>
<name>A0A4Y2E364_ARAVE</name>
<keyword evidence="3" id="KW-1185">Reference proteome</keyword>